<protein>
    <submittedName>
        <fullName evidence="4">Protein ENL</fullName>
    </submittedName>
</protein>
<dbReference type="GO" id="GO:0008023">
    <property type="term" value="C:transcription elongation factor complex"/>
    <property type="evidence" value="ECO:0007669"/>
    <property type="project" value="TreeGrafter"/>
</dbReference>
<dbReference type="GO" id="GO:0003682">
    <property type="term" value="F:chromatin binding"/>
    <property type="evidence" value="ECO:0007669"/>
    <property type="project" value="TreeGrafter"/>
</dbReference>
<dbReference type="Proteomes" id="UP000010556">
    <property type="component" value="Unassembled WGS sequence"/>
</dbReference>
<evidence type="ECO:0000259" key="3">
    <source>
        <dbReference type="PROSITE" id="PS51037"/>
    </source>
</evidence>
<dbReference type="PANTHER" id="PTHR47827">
    <property type="entry name" value="AHD DOMAIN-CONTAINING PROTEIN"/>
    <property type="match status" value="1"/>
</dbReference>
<proteinExistence type="predicted"/>
<dbReference type="InterPro" id="IPR052790">
    <property type="entry name" value="YEATS_domain"/>
</dbReference>
<dbReference type="PROSITE" id="PS51037">
    <property type="entry name" value="YEATS"/>
    <property type="match status" value="1"/>
</dbReference>
<dbReference type="AlphaFoldDB" id="L5LUT3"/>
<sequence>MPASFSHQCTVQVKLELGHRAQLRKKPTTEGFTHDWMVFVRGPEQCDIQHFVEKVVFWLHDSFPKPKRVCKEPPYKVEESGYAGFIMPIEVHFKNKDVGRCALQAARLSPLFLMVVLSSEMDSAHTRGLGYSEAREPSGDVCLMAFDILSAAAEAGEAPATATALTSPEPSSGLLAEWRSPCRSTLTTGGSSYIEHLPPGEREPLICCLLHAPYWESSRQLGMCPDQGLNHDLLVHRSTLNY</sequence>
<dbReference type="InterPro" id="IPR055129">
    <property type="entry name" value="YEATS_dom"/>
</dbReference>
<dbReference type="PANTHER" id="PTHR47827:SF4">
    <property type="entry name" value="PROTEIN ENL"/>
    <property type="match status" value="1"/>
</dbReference>
<dbReference type="EMBL" id="KB107572">
    <property type="protein sequence ID" value="ELK29822.1"/>
    <property type="molecule type" value="Genomic_DNA"/>
</dbReference>
<dbReference type="GO" id="GO:0045893">
    <property type="term" value="P:positive regulation of DNA-templated transcription"/>
    <property type="evidence" value="ECO:0007669"/>
    <property type="project" value="TreeGrafter"/>
</dbReference>
<keyword evidence="1 2" id="KW-0539">Nucleus</keyword>
<dbReference type="Pfam" id="PF03366">
    <property type="entry name" value="YEATS"/>
    <property type="match status" value="1"/>
</dbReference>
<name>L5LUT3_MYODS</name>
<evidence type="ECO:0000313" key="4">
    <source>
        <dbReference type="EMBL" id="ELK29822.1"/>
    </source>
</evidence>
<accession>L5LUT3</accession>
<evidence type="ECO:0000256" key="2">
    <source>
        <dbReference type="PROSITE-ProRule" id="PRU00376"/>
    </source>
</evidence>
<dbReference type="InterPro" id="IPR038704">
    <property type="entry name" value="YEAST_sf"/>
</dbReference>
<evidence type="ECO:0000256" key="1">
    <source>
        <dbReference type="ARBA" id="ARBA00023242"/>
    </source>
</evidence>
<comment type="subcellular location">
    <subcellularLocation>
        <location evidence="2">Nucleus</location>
    </subcellularLocation>
</comment>
<organism evidence="4 5">
    <name type="scientific">Myotis davidii</name>
    <name type="common">David's myotis</name>
    <dbReference type="NCBI Taxonomy" id="225400"/>
    <lineage>
        <taxon>Eukaryota</taxon>
        <taxon>Metazoa</taxon>
        <taxon>Chordata</taxon>
        <taxon>Craniata</taxon>
        <taxon>Vertebrata</taxon>
        <taxon>Euteleostomi</taxon>
        <taxon>Mammalia</taxon>
        <taxon>Eutheria</taxon>
        <taxon>Laurasiatheria</taxon>
        <taxon>Chiroptera</taxon>
        <taxon>Yangochiroptera</taxon>
        <taxon>Vespertilionidae</taxon>
        <taxon>Myotis</taxon>
    </lineage>
</organism>
<dbReference type="CDD" id="cd16906">
    <property type="entry name" value="YEATS_AF-9_like"/>
    <property type="match status" value="1"/>
</dbReference>
<reference evidence="5" key="1">
    <citation type="journal article" date="2013" name="Science">
        <title>Comparative analysis of bat genomes provides insight into the evolution of flight and immunity.</title>
        <authorList>
            <person name="Zhang G."/>
            <person name="Cowled C."/>
            <person name="Shi Z."/>
            <person name="Huang Z."/>
            <person name="Bishop-Lilly K.A."/>
            <person name="Fang X."/>
            <person name="Wynne J.W."/>
            <person name="Xiong Z."/>
            <person name="Baker M.L."/>
            <person name="Zhao W."/>
            <person name="Tachedjian M."/>
            <person name="Zhu Y."/>
            <person name="Zhou P."/>
            <person name="Jiang X."/>
            <person name="Ng J."/>
            <person name="Yang L."/>
            <person name="Wu L."/>
            <person name="Xiao J."/>
            <person name="Feng Y."/>
            <person name="Chen Y."/>
            <person name="Sun X."/>
            <person name="Zhang Y."/>
            <person name="Marsh G.A."/>
            <person name="Crameri G."/>
            <person name="Broder C.C."/>
            <person name="Frey K.G."/>
            <person name="Wang L.F."/>
            <person name="Wang J."/>
        </authorList>
    </citation>
    <scope>NUCLEOTIDE SEQUENCE [LARGE SCALE GENOMIC DNA]</scope>
</reference>
<gene>
    <name evidence="4" type="ORF">MDA_GLEAN10007283</name>
</gene>
<evidence type="ECO:0000313" key="5">
    <source>
        <dbReference type="Proteomes" id="UP000010556"/>
    </source>
</evidence>
<dbReference type="Gene3D" id="2.60.40.1970">
    <property type="entry name" value="YEATS domain"/>
    <property type="match status" value="1"/>
</dbReference>
<keyword evidence="5" id="KW-1185">Reference proteome</keyword>
<feature type="domain" description="YEATS" evidence="3">
    <location>
        <begin position="5"/>
        <end position="145"/>
    </location>
</feature>